<organism evidence="2 3">
    <name type="scientific">Pleurodeles waltl</name>
    <name type="common">Iberian ribbed newt</name>
    <dbReference type="NCBI Taxonomy" id="8319"/>
    <lineage>
        <taxon>Eukaryota</taxon>
        <taxon>Metazoa</taxon>
        <taxon>Chordata</taxon>
        <taxon>Craniata</taxon>
        <taxon>Vertebrata</taxon>
        <taxon>Euteleostomi</taxon>
        <taxon>Amphibia</taxon>
        <taxon>Batrachia</taxon>
        <taxon>Caudata</taxon>
        <taxon>Salamandroidea</taxon>
        <taxon>Salamandridae</taxon>
        <taxon>Pleurodelinae</taxon>
        <taxon>Pleurodeles</taxon>
    </lineage>
</organism>
<protein>
    <submittedName>
        <fullName evidence="2">Uncharacterized protein</fullName>
    </submittedName>
</protein>
<dbReference type="AlphaFoldDB" id="A0AAV7STQ7"/>
<evidence type="ECO:0000313" key="2">
    <source>
        <dbReference type="EMBL" id="KAJ1167391.1"/>
    </source>
</evidence>
<reference evidence="2" key="1">
    <citation type="journal article" date="2022" name="bioRxiv">
        <title>Sequencing and chromosome-scale assembly of the giantPleurodeles waltlgenome.</title>
        <authorList>
            <person name="Brown T."/>
            <person name="Elewa A."/>
            <person name="Iarovenko S."/>
            <person name="Subramanian E."/>
            <person name="Araus A.J."/>
            <person name="Petzold A."/>
            <person name="Susuki M."/>
            <person name="Suzuki K.-i.T."/>
            <person name="Hayashi T."/>
            <person name="Toyoda A."/>
            <person name="Oliveira C."/>
            <person name="Osipova E."/>
            <person name="Leigh N.D."/>
            <person name="Simon A."/>
            <person name="Yun M.H."/>
        </authorList>
    </citation>
    <scope>NUCLEOTIDE SEQUENCE</scope>
    <source>
        <strain evidence="2">20211129_DDA</strain>
        <tissue evidence="2">Liver</tissue>
    </source>
</reference>
<dbReference type="EMBL" id="JANPWB010000008">
    <property type="protein sequence ID" value="KAJ1167391.1"/>
    <property type="molecule type" value="Genomic_DNA"/>
</dbReference>
<feature type="region of interest" description="Disordered" evidence="1">
    <location>
        <begin position="73"/>
        <end position="107"/>
    </location>
</feature>
<keyword evidence="3" id="KW-1185">Reference proteome</keyword>
<gene>
    <name evidence="2" type="ORF">NDU88_007783</name>
</gene>
<evidence type="ECO:0000256" key="1">
    <source>
        <dbReference type="SAM" id="MobiDB-lite"/>
    </source>
</evidence>
<name>A0AAV7STQ7_PLEWA</name>
<sequence>MPQPSFRCPPDYAPALRPVSGALMAPGGTARAYCLHEVAHELMFLEAGGGALEKGSYWAAILATPLRTSPLQLHIGPGPPPVRVPSRGARRTPGQRGAVGRVSGGPGGAAGRSLGLGRACGGQAQRTEALAAQSGHVGGGWAVSPTRHGAERRLRRSRWQQSGSGGTGLQGAQLRRGDTWPRPPRACGGRPAPGGGMIGTPDELELLWPPLDSEERGAPRNAGVRVSPRLSGTFWPAV</sequence>
<comment type="caution">
    <text evidence="2">The sequence shown here is derived from an EMBL/GenBank/DDBJ whole genome shotgun (WGS) entry which is preliminary data.</text>
</comment>
<accession>A0AAV7STQ7</accession>
<dbReference type="Proteomes" id="UP001066276">
    <property type="component" value="Chromosome 4_2"/>
</dbReference>
<proteinExistence type="predicted"/>
<feature type="region of interest" description="Disordered" evidence="1">
    <location>
        <begin position="133"/>
        <end position="200"/>
    </location>
</feature>
<evidence type="ECO:0000313" key="3">
    <source>
        <dbReference type="Proteomes" id="UP001066276"/>
    </source>
</evidence>
<feature type="region of interest" description="Disordered" evidence="1">
    <location>
        <begin position="212"/>
        <end position="238"/>
    </location>
</feature>